<dbReference type="GeneID" id="66536263"/>
<feature type="transmembrane region" description="Helical" evidence="1">
    <location>
        <begin position="43"/>
        <end position="64"/>
    </location>
</feature>
<dbReference type="EMBL" id="CP023483">
    <property type="protein sequence ID" value="ATF26968.1"/>
    <property type="molecule type" value="Genomic_DNA"/>
</dbReference>
<gene>
    <name evidence="3" type="ORF">BTBSAS_80038</name>
    <name evidence="2" type="ORF">CNY62_11705</name>
</gene>
<evidence type="ECO:0000313" key="3">
    <source>
        <dbReference type="EMBL" id="SPP30698.1"/>
    </source>
</evidence>
<reference evidence="3" key="2">
    <citation type="submission" date="2018-04" db="EMBL/GenBank/DDBJ databases">
        <authorList>
            <person name="Go L.Y."/>
            <person name="Mitchell J.A."/>
        </authorList>
    </citation>
    <scope>NUCLEOTIDE SEQUENCE</scope>
    <source>
        <strain evidence="3">BSAS1 3</strain>
    </source>
</reference>
<evidence type="ECO:0000313" key="4">
    <source>
        <dbReference type="Proteomes" id="UP000243591"/>
    </source>
</evidence>
<reference evidence="5" key="3">
    <citation type="submission" date="2018-04" db="EMBL/GenBank/DDBJ databases">
        <authorList>
            <person name="Illikoud N."/>
        </authorList>
    </citation>
    <scope>NUCLEOTIDE SEQUENCE [LARGE SCALE GENOMIC DNA]</scope>
</reference>
<dbReference type="STRING" id="2756.BFR44_04380"/>
<dbReference type="Proteomes" id="UP000243591">
    <property type="component" value="Chromosome"/>
</dbReference>
<proteinExistence type="predicted"/>
<sequence>MRKKLRNMLIYIISFLIAFQIIKAASNTFFLYTAVDVTIGSEFITVLILFALTATFAETTILIIKKKS</sequence>
<evidence type="ECO:0000313" key="2">
    <source>
        <dbReference type="EMBL" id="ATF26968.1"/>
    </source>
</evidence>
<dbReference type="EMBL" id="OUNC01000078">
    <property type="protein sequence ID" value="SPP30698.1"/>
    <property type="molecule type" value="Genomic_DNA"/>
</dbReference>
<dbReference type="AlphaFoldDB" id="A0A1D2KRC8"/>
<keyword evidence="1" id="KW-0472">Membrane</keyword>
<name>A0A1D2KRC8_BROTH</name>
<keyword evidence="1" id="KW-1133">Transmembrane helix</keyword>
<keyword evidence="4" id="KW-1185">Reference proteome</keyword>
<reference evidence="2 4" key="1">
    <citation type="submission" date="2017-09" db="EMBL/GenBank/DDBJ databases">
        <title>Complete Genome Sequences of Two Strains of the Meat Spoilage Bacterium Brochothrix thermosphacta Isolated from Ground Chicken.</title>
        <authorList>
            <person name="Paoli G.C."/>
            <person name="Wijey C."/>
            <person name="Chen C.-Y."/>
            <person name="Nguyen L."/>
            <person name="Yan X."/>
            <person name="Irwin P.L."/>
        </authorList>
    </citation>
    <scope>NUCLEOTIDE SEQUENCE [LARGE SCALE GENOMIC DNA]</scope>
    <source>
        <strain evidence="2 4">BI</strain>
    </source>
</reference>
<organism evidence="2 4">
    <name type="scientific">Brochothrix thermosphacta</name>
    <name type="common">Microbacterium thermosphactum</name>
    <dbReference type="NCBI Taxonomy" id="2756"/>
    <lineage>
        <taxon>Bacteria</taxon>
        <taxon>Bacillati</taxon>
        <taxon>Bacillota</taxon>
        <taxon>Bacilli</taxon>
        <taxon>Bacillales</taxon>
        <taxon>Listeriaceae</taxon>
        <taxon>Brochothrix</taxon>
    </lineage>
</organism>
<dbReference type="KEGG" id="bths:CNY62_11705"/>
<keyword evidence="1" id="KW-0812">Transmembrane</keyword>
<dbReference type="Proteomes" id="UP000270190">
    <property type="component" value="Unassembled WGS sequence"/>
</dbReference>
<protein>
    <submittedName>
        <fullName evidence="2">Uncharacterized protein</fullName>
    </submittedName>
</protein>
<evidence type="ECO:0000313" key="5">
    <source>
        <dbReference type="Proteomes" id="UP000270190"/>
    </source>
</evidence>
<accession>A0A1D2KRC8</accession>
<evidence type="ECO:0000256" key="1">
    <source>
        <dbReference type="SAM" id="Phobius"/>
    </source>
</evidence>
<dbReference type="RefSeq" id="WP_069119423.1">
    <property type="nucleotide sequence ID" value="NZ_CBCPKC010000001.1"/>
</dbReference>